<proteinExistence type="predicted"/>
<sequence>MTMMAPSTSLSYGTWAAMKTLTSLTLKINGGLPCRSCRLTGRADGPFTRQAVAAGSKKLRSSNCFASRLRSKRHELQHGQIVLRKSAVWVRDVGAKPRGLSLVSGGSSAEPRILFDATPILGDDQMVSWWSESYVSSFGPGEPHSLLLTQAALVMFDTRLVQC</sequence>
<evidence type="ECO:0000313" key="2">
    <source>
        <dbReference type="Proteomes" id="UP000800096"/>
    </source>
</evidence>
<evidence type="ECO:0000313" key="1">
    <source>
        <dbReference type="EMBL" id="KAF1915437.1"/>
    </source>
</evidence>
<dbReference type="Proteomes" id="UP000800096">
    <property type="component" value="Unassembled WGS sequence"/>
</dbReference>
<protein>
    <submittedName>
        <fullName evidence="1">Uncharacterized protein</fullName>
    </submittedName>
</protein>
<dbReference type="EMBL" id="ML979136">
    <property type="protein sequence ID" value="KAF1915437.1"/>
    <property type="molecule type" value="Genomic_DNA"/>
</dbReference>
<keyword evidence="2" id="KW-1185">Reference proteome</keyword>
<name>A0A6A5QN29_AMPQU</name>
<organism evidence="1 2">
    <name type="scientific">Ampelomyces quisqualis</name>
    <name type="common">Powdery mildew agent</name>
    <dbReference type="NCBI Taxonomy" id="50730"/>
    <lineage>
        <taxon>Eukaryota</taxon>
        <taxon>Fungi</taxon>
        <taxon>Dikarya</taxon>
        <taxon>Ascomycota</taxon>
        <taxon>Pezizomycotina</taxon>
        <taxon>Dothideomycetes</taxon>
        <taxon>Pleosporomycetidae</taxon>
        <taxon>Pleosporales</taxon>
        <taxon>Pleosporineae</taxon>
        <taxon>Phaeosphaeriaceae</taxon>
        <taxon>Ampelomyces</taxon>
    </lineage>
</organism>
<gene>
    <name evidence="1" type="ORF">BDU57DRAFT_273260</name>
</gene>
<dbReference type="AlphaFoldDB" id="A0A6A5QN29"/>
<accession>A0A6A5QN29</accession>
<reference evidence="1" key="1">
    <citation type="journal article" date="2020" name="Stud. Mycol.">
        <title>101 Dothideomycetes genomes: a test case for predicting lifestyles and emergence of pathogens.</title>
        <authorList>
            <person name="Haridas S."/>
            <person name="Albert R."/>
            <person name="Binder M."/>
            <person name="Bloem J."/>
            <person name="Labutti K."/>
            <person name="Salamov A."/>
            <person name="Andreopoulos B."/>
            <person name="Baker S."/>
            <person name="Barry K."/>
            <person name="Bills G."/>
            <person name="Bluhm B."/>
            <person name="Cannon C."/>
            <person name="Castanera R."/>
            <person name="Culley D."/>
            <person name="Daum C."/>
            <person name="Ezra D."/>
            <person name="Gonzalez J."/>
            <person name="Henrissat B."/>
            <person name="Kuo A."/>
            <person name="Liang C."/>
            <person name="Lipzen A."/>
            <person name="Lutzoni F."/>
            <person name="Magnuson J."/>
            <person name="Mondo S."/>
            <person name="Nolan M."/>
            <person name="Ohm R."/>
            <person name="Pangilinan J."/>
            <person name="Park H.-J."/>
            <person name="Ramirez L."/>
            <person name="Alfaro M."/>
            <person name="Sun H."/>
            <person name="Tritt A."/>
            <person name="Yoshinaga Y."/>
            <person name="Zwiers L.-H."/>
            <person name="Turgeon B."/>
            <person name="Goodwin S."/>
            <person name="Spatafora J."/>
            <person name="Crous P."/>
            <person name="Grigoriev I."/>
        </authorList>
    </citation>
    <scope>NUCLEOTIDE SEQUENCE</scope>
    <source>
        <strain evidence="1">HMLAC05119</strain>
    </source>
</reference>